<organism evidence="3 4">
    <name type="scientific">Parnassius mnemosyne</name>
    <name type="common">clouded apollo</name>
    <dbReference type="NCBI Taxonomy" id="213953"/>
    <lineage>
        <taxon>Eukaryota</taxon>
        <taxon>Metazoa</taxon>
        <taxon>Ecdysozoa</taxon>
        <taxon>Arthropoda</taxon>
        <taxon>Hexapoda</taxon>
        <taxon>Insecta</taxon>
        <taxon>Pterygota</taxon>
        <taxon>Neoptera</taxon>
        <taxon>Endopterygota</taxon>
        <taxon>Lepidoptera</taxon>
        <taxon>Glossata</taxon>
        <taxon>Ditrysia</taxon>
        <taxon>Papilionoidea</taxon>
        <taxon>Papilionidae</taxon>
        <taxon>Parnassiinae</taxon>
        <taxon>Parnassini</taxon>
        <taxon>Parnassius</taxon>
        <taxon>Driopa</taxon>
    </lineage>
</organism>
<reference evidence="3 4" key="1">
    <citation type="submission" date="2023-11" db="EMBL/GenBank/DDBJ databases">
        <authorList>
            <person name="Hedman E."/>
            <person name="Englund M."/>
            <person name="Stromberg M."/>
            <person name="Nyberg Akerstrom W."/>
            <person name="Nylinder S."/>
            <person name="Jareborg N."/>
            <person name="Kallberg Y."/>
            <person name="Kronander E."/>
        </authorList>
    </citation>
    <scope>NUCLEOTIDE SEQUENCE [LARGE SCALE GENOMIC DNA]</scope>
</reference>
<dbReference type="Proteomes" id="UP001314205">
    <property type="component" value="Unassembled WGS sequence"/>
</dbReference>
<dbReference type="PANTHER" id="PTHR46599">
    <property type="entry name" value="PIGGYBAC TRANSPOSABLE ELEMENT-DERIVED PROTEIN 4"/>
    <property type="match status" value="1"/>
</dbReference>
<dbReference type="AlphaFoldDB" id="A0AAV1KCS1"/>
<feature type="compositionally biased region" description="Low complexity" evidence="1">
    <location>
        <begin position="88"/>
        <end position="109"/>
    </location>
</feature>
<evidence type="ECO:0000256" key="1">
    <source>
        <dbReference type="SAM" id="MobiDB-lite"/>
    </source>
</evidence>
<keyword evidence="4" id="KW-1185">Reference proteome</keyword>
<feature type="domain" description="PiggyBac transposable element-derived protein" evidence="2">
    <location>
        <begin position="308"/>
        <end position="658"/>
    </location>
</feature>
<protein>
    <recommendedName>
        <fullName evidence="2">PiggyBac transposable element-derived protein domain-containing protein</fullName>
    </recommendedName>
</protein>
<evidence type="ECO:0000259" key="2">
    <source>
        <dbReference type="Pfam" id="PF13843"/>
    </source>
</evidence>
<comment type="caution">
    <text evidence="3">The sequence shown here is derived from an EMBL/GenBank/DDBJ whole genome shotgun (WGS) entry which is preliminary data.</text>
</comment>
<dbReference type="PANTHER" id="PTHR46599:SF3">
    <property type="entry name" value="PIGGYBAC TRANSPOSABLE ELEMENT-DERIVED PROTEIN 4"/>
    <property type="match status" value="1"/>
</dbReference>
<sequence>MRIFEDSDSSTAVDPFQDDDGDYGSDKNYDPCGDTSGSSFHIINYRPKSTKTKLQSKTVGDSSQRPNTDSSSESSSDEGDAVRHLRQSSSSSETNWSQSSMNKSSNQSSILNRNVETPYQLYTQEDGSGYDSSTSEEIFPLAKRLKLASAPTMVPPVVAESYNEIIQECSEPEINELSPSLNLSQNRLLGSSNLLQTSPDEIIQEELLPSPNASQNRILDLATLSPISHVVAESYHHEIVQEEPRSSAELPPLSNALHNRPGGLSRPTETTSTEEEWVQTTTSIPEFNFDADTVGVTFSINENTTVTDVFNRLFPPMILDYLIDCTNVYGENMCQTNRPKTRHSRSYSFKPTHRSEMLKFLGLCMLGGQVNVPQKRKLFTLSDSLYYHPIFVSTMSGRRFEQLLRCLYTGPLSAIGKAKITELMDAITRNFRVCYSPEKELSLDESLLLFRGRLSFRQYLKSKKAKYGIKFYELTEASGYVLNILMYTGKDESVEKGKKTEKIVLRLMRPYVLKGHELFMDNYYNSFGLSHKLLDLRTHTNGTLRTNRKGNPKAVMKKKLKKGEHVWVRKNNIYVSKWFDKRTVTMITTRNHPKMINITNRRGQLKRKPAEVVTYNEFMSGIDRADQMVSYYSSPRKCLRWYKKVFFHLLDLAVWNSYFLYRKYKKNNNTKYDFLNFREELIRDLICISPDQKPDLLIKHSKYDNRKINRVVDPGPSSIHLDNGNIGHWPEKIPLPPGSKKKTNYLKCKMCAKNKLRKETGFRCMGCKEKPALCALCFKEWHETANLISSY</sequence>
<evidence type="ECO:0000313" key="4">
    <source>
        <dbReference type="Proteomes" id="UP001314205"/>
    </source>
</evidence>
<name>A0AAV1KCS1_9NEOP</name>
<feature type="compositionally biased region" description="Polar residues" evidence="1">
    <location>
        <begin position="52"/>
        <end position="68"/>
    </location>
</feature>
<dbReference type="Pfam" id="PF13843">
    <property type="entry name" value="DDE_Tnp_1_7"/>
    <property type="match status" value="1"/>
</dbReference>
<feature type="region of interest" description="Disordered" evidence="1">
    <location>
        <begin position="239"/>
        <end position="275"/>
    </location>
</feature>
<proteinExistence type="predicted"/>
<dbReference type="EMBL" id="CAVLGL010000024">
    <property type="protein sequence ID" value="CAK1580896.1"/>
    <property type="molecule type" value="Genomic_DNA"/>
</dbReference>
<accession>A0AAV1KCS1</accession>
<evidence type="ECO:0000313" key="3">
    <source>
        <dbReference type="EMBL" id="CAK1580896.1"/>
    </source>
</evidence>
<gene>
    <name evidence="3" type="ORF">PARMNEM_LOCUS2631</name>
</gene>
<feature type="region of interest" description="Disordered" evidence="1">
    <location>
        <begin position="1"/>
        <end position="109"/>
    </location>
</feature>
<dbReference type="InterPro" id="IPR029526">
    <property type="entry name" value="PGBD"/>
</dbReference>